<evidence type="ECO:0000256" key="4">
    <source>
        <dbReference type="ARBA" id="ARBA00022989"/>
    </source>
</evidence>
<dbReference type="InterPro" id="IPR007267">
    <property type="entry name" value="GtrA_DPMS_TM"/>
</dbReference>
<feature type="region of interest" description="Disordered" evidence="6">
    <location>
        <begin position="1"/>
        <end position="33"/>
    </location>
</feature>
<evidence type="ECO:0000256" key="7">
    <source>
        <dbReference type="SAM" id="Phobius"/>
    </source>
</evidence>
<dbReference type="InterPro" id="IPR051401">
    <property type="entry name" value="GtrA_CellWall_Glycosyl"/>
</dbReference>
<keyword evidence="4 7" id="KW-1133">Transmembrane helix</keyword>
<comment type="caution">
    <text evidence="9">The sequence shown here is derived from an EMBL/GenBank/DDBJ whole genome shotgun (WGS) entry which is preliminary data.</text>
</comment>
<feature type="transmembrane region" description="Helical" evidence="7">
    <location>
        <begin position="153"/>
        <end position="174"/>
    </location>
</feature>
<dbReference type="PANTHER" id="PTHR38459">
    <property type="entry name" value="PROPHAGE BACTOPRENOL-LINKED GLUCOSE TRANSLOCASE HOMOLOG"/>
    <property type="match status" value="1"/>
</dbReference>
<gene>
    <name evidence="9" type="ORF">C5C51_08640</name>
</gene>
<dbReference type="AlphaFoldDB" id="A0A2S5Y4U7"/>
<reference evidence="9 10" key="1">
    <citation type="submission" date="2018-02" db="EMBL/GenBank/DDBJ databases">
        <title>Bacteriophage NCPPB3778 and a type I-E CRISPR drive the evolution of the US Biological Select Agent, Rathayibacter toxicus.</title>
        <authorList>
            <person name="Davis E.W.II."/>
            <person name="Tabima J.F."/>
            <person name="Weisberg A.J."/>
            <person name="Lopes L.D."/>
            <person name="Wiseman M.S."/>
            <person name="Wiseman M.S."/>
            <person name="Pupko T."/>
            <person name="Belcher M.S."/>
            <person name="Sechler A.J."/>
            <person name="Tancos M.A."/>
            <person name="Schroeder B.K."/>
            <person name="Murray T.D."/>
            <person name="Luster D.G."/>
            <person name="Schneider W.L."/>
            <person name="Rogers E."/>
            <person name="Andreote F.D."/>
            <person name="Grunwald N.J."/>
            <person name="Putnam M.L."/>
            <person name="Chang J.H."/>
        </authorList>
    </citation>
    <scope>NUCLEOTIDE SEQUENCE [LARGE SCALE GENOMIC DNA]</scope>
    <source>
        <strain evidence="9 10">FH99</strain>
    </source>
</reference>
<keyword evidence="5 7" id="KW-0472">Membrane</keyword>
<dbReference type="OrthoDB" id="3192123at2"/>
<protein>
    <submittedName>
        <fullName evidence="9">GtrA family protein</fullName>
    </submittedName>
</protein>
<accession>A0A2S5Y4U7</accession>
<keyword evidence="3 7" id="KW-0812">Transmembrane</keyword>
<evidence type="ECO:0000256" key="3">
    <source>
        <dbReference type="ARBA" id="ARBA00022692"/>
    </source>
</evidence>
<dbReference type="Pfam" id="PF04138">
    <property type="entry name" value="GtrA_DPMS_TM"/>
    <property type="match status" value="1"/>
</dbReference>
<dbReference type="PANTHER" id="PTHR38459:SF1">
    <property type="entry name" value="PROPHAGE BACTOPRENOL-LINKED GLUCOSE TRANSLOCASE HOMOLOG"/>
    <property type="match status" value="1"/>
</dbReference>
<comment type="subcellular location">
    <subcellularLocation>
        <location evidence="1">Membrane</location>
        <topology evidence="1">Multi-pass membrane protein</topology>
    </subcellularLocation>
</comment>
<proteinExistence type="inferred from homology"/>
<evidence type="ECO:0000256" key="5">
    <source>
        <dbReference type="ARBA" id="ARBA00023136"/>
    </source>
</evidence>
<dbReference type="GO" id="GO:0000271">
    <property type="term" value="P:polysaccharide biosynthetic process"/>
    <property type="evidence" value="ECO:0007669"/>
    <property type="project" value="InterPro"/>
</dbReference>
<evidence type="ECO:0000313" key="9">
    <source>
        <dbReference type="EMBL" id="PPI13778.1"/>
    </source>
</evidence>
<evidence type="ECO:0000256" key="1">
    <source>
        <dbReference type="ARBA" id="ARBA00004141"/>
    </source>
</evidence>
<feature type="domain" description="GtrA/DPMS transmembrane" evidence="8">
    <location>
        <begin position="47"/>
        <end position="181"/>
    </location>
</feature>
<evidence type="ECO:0000259" key="8">
    <source>
        <dbReference type="Pfam" id="PF04138"/>
    </source>
</evidence>
<name>A0A2S5Y4U7_9MICO</name>
<evidence type="ECO:0000256" key="2">
    <source>
        <dbReference type="ARBA" id="ARBA00009399"/>
    </source>
</evidence>
<evidence type="ECO:0000313" key="10">
    <source>
        <dbReference type="Proteomes" id="UP000237966"/>
    </source>
</evidence>
<sequence length="211" mass="22919">MGRQRSAVHPSSAGADPRPSNLGGANRRRGGTGSVRMKRLCDSQKIRFLIAGCGNTAIDFLILNTLTLILHMPVLGANVVSVLIGITISYGVNHIFVFRHPGGISLATFAKFFLVTGFSSLVLQSVIIWGFEMFFHTRFGHSLLFLPSSGENAILAVNVAKAAAVFVGLVWNFCMYRFVVFRRRAEEQLPAIETISPAAVAVSTEPLDVVR</sequence>
<feature type="transmembrane region" description="Helical" evidence="7">
    <location>
        <begin position="75"/>
        <end position="97"/>
    </location>
</feature>
<organism evidence="9 10">
    <name type="scientific">Rathayibacter toxicus</name>
    <dbReference type="NCBI Taxonomy" id="145458"/>
    <lineage>
        <taxon>Bacteria</taxon>
        <taxon>Bacillati</taxon>
        <taxon>Actinomycetota</taxon>
        <taxon>Actinomycetes</taxon>
        <taxon>Micrococcales</taxon>
        <taxon>Microbacteriaceae</taxon>
        <taxon>Rathayibacter</taxon>
    </lineage>
</organism>
<dbReference type="GO" id="GO:0005886">
    <property type="term" value="C:plasma membrane"/>
    <property type="evidence" value="ECO:0007669"/>
    <property type="project" value="TreeGrafter"/>
</dbReference>
<evidence type="ECO:0000256" key="6">
    <source>
        <dbReference type="SAM" id="MobiDB-lite"/>
    </source>
</evidence>
<feature type="transmembrane region" description="Helical" evidence="7">
    <location>
        <begin position="109"/>
        <end position="131"/>
    </location>
</feature>
<comment type="similarity">
    <text evidence="2">Belongs to the GtrA family.</text>
</comment>
<feature type="transmembrane region" description="Helical" evidence="7">
    <location>
        <begin position="46"/>
        <end position="69"/>
    </location>
</feature>
<dbReference type="EMBL" id="PSWU01000013">
    <property type="protein sequence ID" value="PPI13778.1"/>
    <property type="molecule type" value="Genomic_DNA"/>
</dbReference>
<dbReference type="Proteomes" id="UP000237966">
    <property type="component" value="Unassembled WGS sequence"/>
</dbReference>